<name>S8F093_FOMSC</name>
<evidence type="ECO:0000313" key="3">
    <source>
        <dbReference type="Proteomes" id="UP000015241"/>
    </source>
</evidence>
<dbReference type="AlphaFoldDB" id="S8F093"/>
<keyword evidence="3" id="KW-1185">Reference proteome</keyword>
<evidence type="ECO:0000256" key="1">
    <source>
        <dbReference type="SAM" id="MobiDB-lite"/>
    </source>
</evidence>
<dbReference type="EMBL" id="KE504569">
    <property type="protein sequence ID" value="EPS92464.1"/>
    <property type="molecule type" value="Genomic_DNA"/>
</dbReference>
<evidence type="ECO:0000313" key="2">
    <source>
        <dbReference type="EMBL" id="EPS92464.1"/>
    </source>
</evidence>
<reference evidence="2 3" key="1">
    <citation type="journal article" date="2012" name="Science">
        <title>The Paleozoic origin of enzymatic lignin decomposition reconstructed from 31 fungal genomes.</title>
        <authorList>
            <person name="Floudas D."/>
            <person name="Binder M."/>
            <person name="Riley R."/>
            <person name="Barry K."/>
            <person name="Blanchette R.A."/>
            <person name="Henrissat B."/>
            <person name="Martinez A.T."/>
            <person name="Otillar R."/>
            <person name="Spatafora J.W."/>
            <person name="Yadav J.S."/>
            <person name="Aerts A."/>
            <person name="Benoit I."/>
            <person name="Boyd A."/>
            <person name="Carlson A."/>
            <person name="Copeland A."/>
            <person name="Coutinho P.M."/>
            <person name="de Vries R.P."/>
            <person name="Ferreira P."/>
            <person name="Findley K."/>
            <person name="Foster B."/>
            <person name="Gaskell J."/>
            <person name="Glotzer D."/>
            <person name="Gorecki P."/>
            <person name="Heitman J."/>
            <person name="Hesse C."/>
            <person name="Hori C."/>
            <person name="Igarashi K."/>
            <person name="Jurgens J.A."/>
            <person name="Kallen N."/>
            <person name="Kersten P."/>
            <person name="Kohler A."/>
            <person name="Kuees U."/>
            <person name="Kumar T.K.A."/>
            <person name="Kuo A."/>
            <person name="LaButti K."/>
            <person name="Larrondo L.F."/>
            <person name="Lindquist E."/>
            <person name="Ling A."/>
            <person name="Lombard V."/>
            <person name="Lucas S."/>
            <person name="Lundell T."/>
            <person name="Martin R."/>
            <person name="McLaughlin D.J."/>
            <person name="Morgenstern I."/>
            <person name="Morin E."/>
            <person name="Murat C."/>
            <person name="Nagy L.G."/>
            <person name="Nolan M."/>
            <person name="Ohm R.A."/>
            <person name="Patyshakuliyeva A."/>
            <person name="Rokas A."/>
            <person name="Ruiz-Duenas F.J."/>
            <person name="Sabat G."/>
            <person name="Salamov A."/>
            <person name="Samejima M."/>
            <person name="Schmutz J."/>
            <person name="Slot J.C."/>
            <person name="St John F."/>
            <person name="Stenlid J."/>
            <person name="Sun H."/>
            <person name="Sun S."/>
            <person name="Syed K."/>
            <person name="Tsang A."/>
            <person name="Wiebenga A."/>
            <person name="Young D."/>
            <person name="Pisabarro A."/>
            <person name="Eastwood D.C."/>
            <person name="Martin F."/>
            <person name="Cullen D."/>
            <person name="Grigoriev I.V."/>
            <person name="Hibbett D.S."/>
        </authorList>
    </citation>
    <scope>NUCLEOTIDE SEQUENCE</scope>
    <source>
        <strain evidence="3">FP-58527</strain>
    </source>
</reference>
<feature type="region of interest" description="Disordered" evidence="1">
    <location>
        <begin position="1"/>
        <end position="52"/>
    </location>
</feature>
<gene>
    <name evidence="2" type="ORF">FOMPIDRAFT_1056849</name>
</gene>
<accession>S8F093</accession>
<protein>
    <submittedName>
        <fullName evidence="2">Uncharacterized protein</fullName>
    </submittedName>
</protein>
<proteinExistence type="predicted"/>
<dbReference type="Proteomes" id="UP000015241">
    <property type="component" value="Unassembled WGS sequence"/>
</dbReference>
<dbReference type="InParanoid" id="S8F093"/>
<dbReference type="HOGENOM" id="CLU_3087239_0_0_1"/>
<sequence length="52" mass="5643">MPPPKRTPPDQTGLPPGRAGKDGDEHLCITPLATKPPATPPRHPRQRETAEK</sequence>
<organism evidence="2 3">
    <name type="scientific">Fomitopsis schrenkii</name>
    <name type="common">Brown rot fungus</name>
    <dbReference type="NCBI Taxonomy" id="2126942"/>
    <lineage>
        <taxon>Eukaryota</taxon>
        <taxon>Fungi</taxon>
        <taxon>Dikarya</taxon>
        <taxon>Basidiomycota</taxon>
        <taxon>Agaricomycotina</taxon>
        <taxon>Agaricomycetes</taxon>
        <taxon>Polyporales</taxon>
        <taxon>Fomitopsis</taxon>
    </lineage>
</organism>